<evidence type="ECO:0000313" key="1">
    <source>
        <dbReference type="EMBL" id="VDN49637.1"/>
    </source>
</evidence>
<sequence length="33" mass="4277">MDEYMFYVEEYFKKREAERLLMRRKHVSMLHLP</sequence>
<reference evidence="1 2" key="1">
    <citation type="submission" date="2018-11" db="EMBL/GenBank/DDBJ databases">
        <authorList>
            <consortium name="Pathogen Informatics"/>
        </authorList>
    </citation>
    <scope>NUCLEOTIDE SEQUENCE [LARGE SCALE GENOMIC DNA]</scope>
</reference>
<dbReference type="EMBL" id="UYRU01122966">
    <property type="protein sequence ID" value="VDN49637.1"/>
    <property type="molecule type" value="Genomic_DNA"/>
</dbReference>
<dbReference type="Proteomes" id="UP000281553">
    <property type="component" value="Unassembled WGS sequence"/>
</dbReference>
<accession>A0A3P7Q1N7</accession>
<organism evidence="1 2">
    <name type="scientific">Dibothriocephalus latus</name>
    <name type="common">Fish tapeworm</name>
    <name type="synonym">Diphyllobothrium latum</name>
    <dbReference type="NCBI Taxonomy" id="60516"/>
    <lineage>
        <taxon>Eukaryota</taxon>
        <taxon>Metazoa</taxon>
        <taxon>Spiralia</taxon>
        <taxon>Lophotrochozoa</taxon>
        <taxon>Platyhelminthes</taxon>
        <taxon>Cestoda</taxon>
        <taxon>Eucestoda</taxon>
        <taxon>Diphyllobothriidea</taxon>
        <taxon>Diphyllobothriidae</taxon>
        <taxon>Dibothriocephalus</taxon>
    </lineage>
</organism>
<proteinExistence type="predicted"/>
<protein>
    <submittedName>
        <fullName evidence="1">Uncharacterized protein</fullName>
    </submittedName>
</protein>
<gene>
    <name evidence="1" type="ORF">DILT_LOCUS19838</name>
</gene>
<evidence type="ECO:0000313" key="2">
    <source>
        <dbReference type="Proteomes" id="UP000281553"/>
    </source>
</evidence>
<name>A0A3P7Q1N7_DIBLA</name>
<dbReference type="AlphaFoldDB" id="A0A3P7Q1N7"/>
<keyword evidence="2" id="KW-1185">Reference proteome</keyword>